<accession>A0A8D0RUB4</accession>
<feature type="signal peptide" evidence="2">
    <location>
        <begin position="1"/>
        <end position="16"/>
    </location>
</feature>
<feature type="chain" id="PRO_5034125339" evidence="2">
    <location>
        <begin position="17"/>
        <end position="107"/>
    </location>
</feature>
<keyword evidence="2" id="KW-0732">Signal</keyword>
<sequence length="107" mass="11828">MLLGGWLAVCICVWWGDDFDSLWLSCLPALTEGYVGSLHDNRQGSSAQVRRRKASGDPYWAYSGNVKFIGLIFNYTLSIGFCILLSIDKSPAPTGRIAYLFCIAGDR</sequence>
<keyword evidence="1" id="KW-1133">Transmembrane helix</keyword>
<dbReference type="Ensembl" id="ENSSSCT00025051884.1">
    <property type="protein sequence ID" value="ENSSSCP00025022138.1"/>
    <property type="gene ID" value="ENSSSCG00025038174.1"/>
</dbReference>
<evidence type="ECO:0000256" key="1">
    <source>
        <dbReference type="SAM" id="Phobius"/>
    </source>
</evidence>
<reference evidence="3" key="1">
    <citation type="submission" date="2025-08" db="UniProtKB">
        <authorList>
            <consortium name="Ensembl"/>
        </authorList>
    </citation>
    <scope>IDENTIFICATION</scope>
</reference>
<keyword evidence="1" id="KW-0472">Membrane</keyword>
<evidence type="ECO:0000256" key="2">
    <source>
        <dbReference type="SAM" id="SignalP"/>
    </source>
</evidence>
<name>A0A8D0RUB4_PIG</name>
<feature type="transmembrane region" description="Helical" evidence="1">
    <location>
        <begin position="68"/>
        <end position="87"/>
    </location>
</feature>
<evidence type="ECO:0000313" key="4">
    <source>
        <dbReference type="Proteomes" id="UP000694727"/>
    </source>
</evidence>
<organism evidence="3 4">
    <name type="scientific">Sus scrofa</name>
    <name type="common">Pig</name>
    <dbReference type="NCBI Taxonomy" id="9823"/>
    <lineage>
        <taxon>Eukaryota</taxon>
        <taxon>Metazoa</taxon>
        <taxon>Chordata</taxon>
        <taxon>Craniata</taxon>
        <taxon>Vertebrata</taxon>
        <taxon>Euteleostomi</taxon>
        <taxon>Mammalia</taxon>
        <taxon>Eutheria</taxon>
        <taxon>Laurasiatheria</taxon>
        <taxon>Artiodactyla</taxon>
        <taxon>Suina</taxon>
        <taxon>Suidae</taxon>
        <taxon>Sus</taxon>
    </lineage>
</organism>
<proteinExistence type="predicted"/>
<dbReference type="Proteomes" id="UP000694727">
    <property type="component" value="Unplaced"/>
</dbReference>
<evidence type="ECO:0000313" key="3">
    <source>
        <dbReference type="Ensembl" id="ENSSSCP00025022138.1"/>
    </source>
</evidence>
<protein>
    <submittedName>
        <fullName evidence="3">Uncharacterized protein</fullName>
    </submittedName>
</protein>
<dbReference type="AlphaFoldDB" id="A0A8D0RUB4"/>
<keyword evidence="1" id="KW-0812">Transmembrane</keyword>